<feature type="compositionally biased region" description="Polar residues" evidence="1">
    <location>
        <begin position="12"/>
        <end position="26"/>
    </location>
</feature>
<dbReference type="GO" id="GO:0003824">
    <property type="term" value="F:catalytic activity"/>
    <property type="evidence" value="ECO:0007669"/>
    <property type="project" value="InterPro"/>
</dbReference>
<reference evidence="3" key="1">
    <citation type="submission" date="2022-02" db="EMBL/GenBank/DDBJ databases">
        <authorList>
            <person name="Henning P.M."/>
            <person name="McCubbin A.G."/>
            <person name="Shore J.S."/>
        </authorList>
    </citation>
    <scope>NUCLEOTIDE SEQUENCE</scope>
    <source>
        <strain evidence="3">F60SS</strain>
        <tissue evidence="3">Leaves</tissue>
    </source>
</reference>
<dbReference type="AlphaFoldDB" id="A0A9Q0GNM4"/>
<dbReference type="Proteomes" id="UP001141552">
    <property type="component" value="Unassembled WGS sequence"/>
</dbReference>
<dbReference type="OrthoDB" id="1750980at2759"/>
<dbReference type="SUPFAM" id="SSF56219">
    <property type="entry name" value="DNase I-like"/>
    <property type="match status" value="1"/>
</dbReference>
<name>A0A9Q0GNM4_9ROSI</name>
<evidence type="ECO:0000313" key="4">
    <source>
        <dbReference type="Proteomes" id="UP001141552"/>
    </source>
</evidence>
<gene>
    <name evidence="3" type="ORF">Tsubulata_031154</name>
</gene>
<dbReference type="InterPro" id="IPR005135">
    <property type="entry name" value="Endo/exonuclease/phosphatase"/>
</dbReference>
<feature type="compositionally biased region" description="Polar residues" evidence="1">
    <location>
        <begin position="146"/>
        <end position="157"/>
    </location>
</feature>
<comment type="caution">
    <text evidence="3">The sequence shown here is derived from an EMBL/GenBank/DDBJ whole genome shotgun (WGS) entry which is preliminary data.</text>
</comment>
<proteinExistence type="predicted"/>
<feature type="compositionally biased region" description="Low complexity" evidence="1">
    <location>
        <begin position="158"/>
        <end position="167"/>
    </location>
</feature>
<dbReference type="PANTHER" id="PTHR33710">
    <property type="entry name" value="BNAC02G09200D PROTEIN"/>
    <property type="match status" value="1"/>
</dbReference>
<feature type="compositionally biased region" description="Basic residues" evidence="1">
    <location>
        <begin position="1"/>
        <end position="11"/>
    </location>
</feature>
<sequence>MTAPVRPRRQTQSRPISHHVTSTKETASMEGSRYAALRTDLDKDGGLEEPVESGIGPWVSAATNKNPKPRKPTNPTKNTSNRTKQDASPSNLVSQGPNTRRPLAEISNLNTYPQTPAQWVPKSPTSSTSIPHLQTSSISVLVTNQQDCSPPLQQSKIANNPRATHPTPTRHHTVVPGDSAPLNAVLSTEEATTIAEYGRRATPDSPASHSPLQRTRPKPLPPDLNQFEEDVSPGSSPPRKDTKWGLVLKKGTRHPFKRLGKRVSHGTAFEKEEGIITFTDEEMLCVDQASRAAKPQFPRSLKLYVQRYKPSIVVIVEPRISGRSADRVIRRLRFRRSHRIEARGFSGGIWILWREDLVSVQILACHAQFIHIKITDDRHSFLFTAVYGSPQAAPRRALWQNLGVLAPTIREPWLIAGDFNAILDAAESSNPRKSPSSSMRDFQDCLVAAGMLDLGYVGPQFTWHRGTLKKRLDRALGNPEWSTYFPHSQVYHLPFLHSDHRPLLIVPDTCTEHSRNPQRFLFKASWMIHEDYDRFVQQNWDGNQPWSKALENFYKRITMWNKTVFGSPATRKRRLLARLQGIQDYLDRKPSLFLSNLELELRCELDKVLAQEELEWFQRSRCQWLKWGDHACIQEISAIIGPNQNRGHDRLCWATSAKGIFTTKTAYESLEREHWPSPTKAWDLEHVEVPARYPSCATLPC</sequence>
<feature type="region of interest" description="Disordered" evidence="1">
    <location>
        <begin position="196"/>
        <end position="243"/>
    </location>
</feature>
<evidence type="ECO:0000256" key="1">
    <source>
        <dbReference type="SAM" id="MobiDB-lite"/>
    </source>
</evidence>
<evidence type="ECO:0000313" key="3">
    <source>
        <dbReference type="EMBL" id="KAJ4851481.1"/>
    </source>
</evidence>
<evidence type="ECO:0000259" key="2">
    <source>
        <dbReference type="Pfam" id="PF03372"/>
    </source>
</evidence>
<protein>
    <recommendedName>
        <fullName evidence="2">Endonuclease/exonuclease/phosphatase domain-containing protein</fullName>
    </recommendedName>
</protein>
<dbReference type="PANTHER" id="PTHR33710:SF77">
    <property type="entry name" value="DNASE I-LIKE SUPERFAMILY PROTEIN"/>
    <property type="match status" value="1"/>
</dbReference>
<dbReference type="Pfam" id="PF03372">
    <property type="entry name" value="Exo_endo_phos"/>
    <property type="match status" value="1"/>
</dbReference>
<organism evidence="3 4">
    <name type="scientific">Turnera subulata</name>
    <dbReference type="NCBI Taxonomy" id="218843"/>
    <lineage>
        <taxon>Eukaryota</taxon>
        <taxon>Viridiplantae</taxon>
        <taxon>Streptophyta</taxon>
        <taxon>Embryophyta</taxon>
        <taxon>Tracheophyta</taxon>
        <taxon>Spermatophyta</taxon>
        <taxon>Magnoliopsida</taxon>
        <taxon>eudicotyledons</taxon>
        <taxon>Gunneridae</taxon>
        <taxon>Pentapetalae</taxon>
        <taxon>rosids</taxon>
        <taxon>fabids</taxon>
        <taxon>Malpighiales</taxon>
        <taxon>Passifloraceae</taxon>
        <taxon>Turnera</taxon>
    </lineage>
</organism>
<dbReference type="EMBL" id="JAKUCV010000049">
    <property type="protein sequence ID" value="KAJ4851481.1"/>
    <property type="molecule type" value="Genomic_DNA"/>
</dbReference>
<dbReference type="InterPro" id="IPR036691">
    <property type="entry name" value="Endo/exonu/phosph_ase_sf"/>
</dbReference>
<feature type="compositionally biased region" description="Polar residues" evidence="1">
    <location>
        <begin position="86"/>
        <end position="98"/>
    </location>
</feature>
<feature type="compositionally biased region" description="Low complexity" evidence="1">
    <location>
        <begin position="73"/>
        <end position="82"/>
    </location>
</feature>
<feature type="region of interest" description="Disordered" evidence="1">
    <location>
        <begin position="146"/>
        <end position="180"/>
    </location>
</feature>
<feature type="domain" description="Endonuclease/exonuclease/phosphatase" evidence="2">
    <location>
        <begin position="290"/>
        <end position="490"/>
    </location>
</feature>
<reference evidence="3" key="2">
    <citation type="journal article" date="2023" name="Plants (Basel)">
        <title>Annotation of the Turnera subulata (Passifloraceae) Draft Genome Reveals the S-Locus Evolved after the Divergence of Turneroideae from Passifloroideae in a Stepwise Manner.</title>
        <authorList>
            <person name="Henning P.M."/>
            <person name="Roalson E.H."/>
            <person name="Mir W."/>
            <person name="McCubbin A.G."/>
            <person name="Shore J.S."/>
        </authorList>
    </citation>
    <scope>NUCLEOTIDE SEQUENCE</scope>
    <source>
        <strain evidence="3">F60SS</strain>
    </source>
</reference>
<accession>A0A9Q0GNM4</accession>
<feature type="compositionally biased region" description="Polar residues" evidence="1">
    <location>
        <begin position="107"/>
        <end position="132"/>
    </location>
</feature>
<feature type="region of interest" description="Disordered" evidence="1">
    <location>
        <begin position="1"/>
        <end position="132"/>
    </location>
</feature>
<keyword evidence="4" id="KW-1185">Reference proteome</keyword>
<dbReference type="Gene3D" id="3.60.10.10">
    <property type="entry name" value="Endonuclease/exonuclease/phosphatase"/>
    <property type="match status" value="1"/>
</dbReference>